<dbReference type="AlphaFoldDB" id="A0A975GQL3"/>
<gene>
    <name evidence="1" type="ORF">dnm_062220</name>
</gene>
<dbReference type="EMBL" id="CP061800">
    <property type="protein sequence ID" value="QTA90161.1"/>
    <property type="molecule type" value="Genomic_DNA"/>
</dbReference>
<keyword evidence="2" id="KW-1185">Reference proteome</keyword>
<dbReference type="KEGG" id="dmm:dnm_062220"/>
<evidence type="ECO:0000313" key="1">
    <source>
        <dbReference type="EMBL" id="QTA90161.1"/>
    </source>
</evidence>
<reference evidence="1" key="1">
    <citation type="journal article" date="2021" name="Microb. Physiol.">
        <title>Proteogenomic Insights into the Physiology of Marine, Sulfate-Reducing, Filamentous Desulfonema limicola and Desulfonema magnum.</title>
        <authorList>
            <person name="Schnaars V."/>
            <person name="Wohlbrand L."/>
            <person name="Scheve S."/>
            <person name="Hinrichs C."/>
            <person name="Reinhardt R."/>
            <person name="Rabus R."/>
        </authorList>
    </citation>
    <scope>NUCLEOTIDE SEQUENCE</scope>
    <source>
        <strain evidence="1">4be13</strain>
    </source>
</reference>
<accession>A0A975GQL3</accession>
<dbReference type="Proteomes" id="UP000663722">
    <property type="component" value="Chromosome"/>
</dbReference>
<organism evidence="1 2">
    <name type="scientific">Desulfonema magnum</name>
    <dbReference type="NCBI Taxonomy" id="45655"/>
    <lineage>
        <taxon>Bacteria</taxon>
        <taxon>Pseudomonadati</taxon>
        <taxon>Thermodesulfobacteriota</taxon>
        <taxon>Desulfobacteria</taxon>
        <taxon>Desulfobacterales</taxon>
        <taxon>Desulfococcaceae</taxon>
        <taxon>Desulfonema</taxon>
    </lineage>
</organism>
<sequence>MFGFGYALIFLRSEKPDICSLSLIYSNFIIYRVRNKKLDH</sequence>
<proteinExistence type="predicted"/>
<protein>
    <submittedName>
        <fullName evidence="1">Uncharacterized protein</fullName>
    </submittedName>
</protein>
<evidence type="ECO:0000313" key="2">
    <source>
        <dbReference type="Proteomes" id="UP000663722"/>
    </source>
</evidence>
<name>A0A975GQL3_9BACT</name>